<dbReference type="InterPro" id="IPR013096">
    <property type="entry name" value="Cupin_2"/>
</dbReference>
<dbReference type="OrthoDB" id="116921at2"/>
<evidence type="ECO:0000259" key="3">
    <source>
        <dbReference type="Pfam" id="PF07883"/>
    </source>
</evidence>
<gene>
    <name evidence="4" type="ORF">FM069_18240</name>
</gene>
<dbReference type="PANTHER" id="PTHR35848:SF6">
    <property type="entry name" value="CUPIN TYPE-2 DOMAIN-CONTAINING PROTEIN"/>
    <property type="match status" value="1"/>
</dbReference>
<dbReference type="AlphaFoldDB" id="A0A553GV76"/>
<proteinExistence type="predicted"/>
<keyword evidence="1" id="KW-0479">Metal-binding</keyword>
<keyword evidence="5" id="KW-1185">Reference proteome</keyword>
<sequence length="169" mass="18788">MDRAEPLIVNLDEAEEELDFEGPHHGSATRRLTPPRNGQRPRLGVRATRVPSGRTACPFHAHAREDEVFYVLSGRGLFRYGEQVREIRAGDCVSCPAGTGIAHQLANPFEDDLVYLSIGPHDPDEVCVYPDSGKVMVRSLGEVGRLHATDYFDGEPERPLILDSRPTRD</sequence>
<organism evidence="4 5">
    <name type="scientific">Pseudomonas mangiferae</name>
    <dbReference type="NCBI Taxonomy" id="2593654"/>
    <lineage>
        <taxon>Bacteria</taxon>
        <taxon>Pseudomonadati</taxon>
        <taxon>Pseudomonadota</taxon>
        <taxon>Gammaproteobacteria</taxon>
        <taxon>Pseudomonadales</taxon>
        <taxon>Pseudomonadaceae</taxon>
        <taxon>Pseudomonas</taxon>
    </lineage>
</organism>
<dbReference type="InterPro" id="IPR051610">
    <property type="entry name" value="GPI/OXD"/>
</dbReference>
<feature type="domain" description="Cupin type-2" evidence="3">
    <location>
        <begin position="49"/>
        <end position="118"/>
    </location>
</feature>
<reference evidence="4 5" key="1">
    <citation type="submission" date="2019-07" db="EMBL/GenBank/DDBJ databases">
        <title>Pseudomonas mangiferae sp. nov., isolated from bark of mango tree in Thailand.</title>
        <authorList>
            <person name="Srisuk N."/>
            <person name="Anurat P."/>
        </authorList>
    </citation>
    <scope>NUCLEOTIDE SEQUENCE [LARGE SCALE GENOMIC DNA]</scope>
    <source>
        <strain evidence="4 5">DMKU_BBB3-04</strain>
    </source>
</reference>
<accession>A0A553GV76</accession>
<dbReference type="EMBL" id="VJOY01000016">
    <property type="protein sequence ID" value="TRX73389.1"/>
    <property type="molecule type" value="Genomic_DNA"/>
</dbReference>
<dbReference type="InterPro" id="IPR014710">
    <property type="entry name" value="RmlC-like_jellyroll"/>
</dbReference>
<evidence type="ECO:0000256" key="2">
    <source>
        <dbReference type="SAM" id="MobiDB-lite"/>
    </source>
</evidence>
<protein>
    <submittedName>
        <fullName evidence="4">Cupin domain-containing protein</fullName>
    </submittedName>
</protein>
<dbReference type="Proteomes" id="UP000315235">
    <property type="component" value="Unassembled WGS sequence"/>
</dbReference>
<dbReference type="RefSeq" id="WP_143489801.1">
    <property type="nucleotide sequence ID" value="NZ_VJOY01000016.1"/>
</dbReference>
<evidence type="ECO:0000313" key="4">
    <source>
        <dbReference type="EMBL" id="TRX73389.1"/>
    </source>
</evidence>
<feature type="region of interest" description="Disordered" evidence="2">
    <location>
        <begin position="18"/>
        <end position="44"/>
    </location>
</feature>
<dbReference type="PANTHER" id="PTHR35848">
    <property type="entry name" value="OXALATE-BINDING PROTEIN"/>
    <property type="match status" value="1"/>
</dbReference>
<dbReference type="SUPFAM" id="SSF51182">
    <property type="entry name" value="RmlC-like cupins"/>
    <property type="match status" value="1"/>
</dbReference>
<evidence type="ECO:0000313" key="5">
    <source>
        <dbReference type="Proteomes" id="UP000315235"/>
    </source>
</evidence>
<dbReference type="CDD" id="cd02224">
    <property type="entry name" value="cupin_SPO2919-like"/>
    <property type="match status" value="1"/>
</dbReference>
<dbReference type="GO" id="GO:0046872">
    <property type="term" value="F:metal ion binding"/>
    <property type="evidence" value="ECO:0007669"/>
    <property type="project" value="UniProtKB-KW"/>
</dbReference>
<dbReference type="Gene3D" id="2.60.120.10">
    <property type="entry name" value="Jelly Rolls"/>
    <property type="match status" value="1"/>
</dbReference>
<dbReference type="Pfam" id="PF07883">
    <property type="entry name" value="Cupin_2"/>
    <property type="match status" value="1"/>
</dbReference>
<dbReference type="InterPro" id="IPR011051">
    <property type="entry name" value="RmlC_Cupin_sf"/>
</dbReference>
<evidence type="ECO:0000256" key="1">
    <source>
        <dbReference type="ARBA" id="ARBA00022723"/>
    </source>
</evidence>
<comment type="caution">
    <text evidence="4">The sequence shown here is derived from an EMBL/GenBank/DDBJ whole genome shotgun (WGS) entry which is preliminary data.</text>
</comment>
<name>A0A553GV76_9PSED</name>